<accession>A0ABM0MVA4</accession>
<evidence type="ECO:0000256" key="2">
    <source>
        <dbReference type="ARBA" id="ARBA00004120"/>
    </source>
</evidence>
<comment type="subcellular location">
    <subcellularLocation>
        <location evidence="2">Cytoplasm</location>
        <location evidence="2">Cytoskeleton</location>
        <location evidence="2">Cilium basal body</location>
    </subcellularLocation>
    <subcellularLocation>
        <location evidence="1">Cytoplasm</location>
        <location evidence="1">Cytoskeleton</location>
        <location evidence="1">Microtubule organizing center</location>
        <location evidence="1">Centrosome</location>
        <location evidence="1">Centriole</location>
    </subcellularLocation>
    <subcellularLocation>
        <location evidence="3">Cytoplasm</location>
        <location evidence="3">Cytoskeleton</location>
        <location evidence="3">Spindle</location>
    </subcellularLocation>
</comment>
<proteinExistence type="inferred from homology"/>
<gene>
    <name evidence="12 13" type="primary">LOC100377946</name>
</gene>
<keyword evidence="6" id="KW-0963">Cytoplasm</keyword>
<evidence type="ECO:0000256" key="10">
    <source>
        <dbReference type="ARBA" id="ARBA00023273"/>
    </source>
</evidence>
<reference evidence="12 13" key="1">
    <citation type="submission" date="2025-05" db="UniProtKB">
        <authorList>
            <consortium name="RefSeq"/>
        </authorList>
    </citation>
    <scope>IDENTIFICATION</scope>
    <source>
        <tissue evidence="12 13">Testes</tissue>
    </source>
</reference>
<evidence type="ECO:0000256" key="1">
    <source>
        <dbReference type="ARBA" id="ARBA00004114"/>
    </source>
</evidence>
<keyword evidence="10" id="KW-0966">Cell projection</keyword>
<evidence type="ECO:0000256" key="6">
    <source>
        <dbReference type="ARBA" id="ARBA00022490"/>
    </source>
</evidence>
<evidence type="ECO:0000313" key="13">
    <source>
        <dbReference type="RefSeq" id="XP_006823945.1"/>
    </source>
</evidence>
<evidence type="ECO:0000256" key="8">
    <source>
        <dbReference type="ARBA" id="ARBA00023069"/>
    </source>
</evidence>
<dbReference type="PANTHER" id="PTHR31539">
    <property type="entry name" value="CENTROSOMAL PROTEIN OF 19K CEP19"/>
    <property type="match status" value="1"/>
</dbReference>
<evidence type="ECO:0000256" key="7">
    <source>
        <dbReference type="ARBA" id="ARBA00022794"/>
    </source>
</evidence>
<keyword evidence="9" id="KW-0206">Cytoskeleton</keyword>
<keyword evidence="8" id="KW-0969">Cilium</keyword>
<organism evidence="11 13">
    <name type="scientific">Saccoglossus kowalevskii</name>
    <name type="common">Acorn worm</name>
    <dbReference type="NCBI Taxonomy" id="10224"/>
    <lineage>
        <taxon>Eukaryota</taxon>
        <taxon>Metazoa</taxon>
        <taxon>Hemichordata</taxon>
        <taxon>Enteropneusta</taxon>
        <taxon>Harrimaniidae</taxon>
        <taxon>Saccoglossus</taxon>
    </lineage>
</organism>
<keyword evidence="11" id="KW-1185">Reference proteome</keyword>
<comment type="similarity">
    <text evidence="4">Belongs to the CEP19 family.</text>
</comment>
<evidence type="ECO:0000313" key="11">
    <source>
        <dbReference type="Proteomes" id="UP000694865"/>
    </source>
</evidence>
<protein>
    <recommendedName>
        <fullName evidence="5">Centrosomal protein of 19 kDa</fullName>
    </recommendedName>
</protein>
<evidence type="ECO:0000256" key="3">
    <source>
        <dbReference type="ARBA" id="ARBA00004186"/>
    </source>
</evidence>
<keyword evidence="7" id="KW-0970">Cilium biogenesis/degradation</keyword>
<dbReference type="RefSeq" id="XP_006823945.1">
    <property type="nucleotide sequence ID" value="XM_006823882.1"/>
</dbReference>
<evidence type="ECO:0000256" key="9">
    <source>
        <dbReference type="ARBA" id="ARBA00023212"/>
    </source>
</evidence>
<dbReference type="RefSeq" id="XP_002740658.1">
    <property type="nucleotide sequence ID" value="XM_002740612.2"/>
</dbReference>
<evidence type="ECO:0000256" key="4">
    <source>
        <dbReference type="ARBA" id="ARBA00009371"/>
    </source>
</evidence>
<evidence type="ECO:0000256" key="5">
    <source>
        <dbReference type="ARBA" id="ARBA00022015"/>
    </source>
</evidence>
<sequence>MSIMPQQCGVRFDPPALVLTYHNHRGNLHRRTMPIRGFTKRSGITRTAESLVSNPRHRKYLENISRPQIEKLLRIIQEHMKGISLDETLGAIKMENTIDPDEDLNKLDDIALSRKKAIMDEDFEKNRKKPGDEGFEYEVEVDFLPAIETSGWDDQSDPEF</sequence>
<dbReference type="GeneID" id="100377946"/>
<evidence type="ECO:0000313" key="12">
    <source>
        <dbReference type="RefSeq" id="XP_002740658.1"/>
    </source>
</evidence>
<dbReference type="Proteomes" id="UP000694865">
    <property type="component" value="Unplaced"/>
</dbReference>
<dbReference type="InterPro" id="IPR029412">
    <property type="entry name" value="CEP19"/>
</dbReference>
<dbReference type="Pfam" id="PF14933">
    <property type="entry name" value="CEP19"/>
    <property type="match status" value="1"/>
</dbReference>
<dbReference type="PANTHER" id="PTHR31539:SF1">
    <property type="entry name" value="CENTROSOMAL PROTEIN OF 19 KDA"/>
    <property type="match status" value="1"/>
</dbReference>
<name>A0ABM0MVA4_SACKO</name>